<dbReference type="KEGG" id="bcae:A4V03_02805"/>
<sequence>MNSKYISIFLSVYIMCICSSCSDFLKEVSQDEFEPKTASAFQELLNGEGYSTTICLDPITDVLTDDVEGAQGQSDNYIDENLAHRAVYTWQSNMYLLLADYDMTNLLHTYQKLYKCIMACNLVIDGLTDADGTEDEKMQTRGEALALRAYYYFLLVNLYAMPYNCAGTNPESLLGVPLVIKPEIRDEGIARNTVAEVYTQICKDIEEACSLLDGKADNTLGLFRINNVAAHLLASRIYLYMENWDKVLEHADVALADAPALVDLTTYQLSNPAFPHYAINNIISRNFPEVIFINGSMSGSIKTEGTLIRVSESGSNALLRLYDSSDARRNIFFSDMSPLYYKYWMAKRGTQEQGFVWRTAELYLNRAEAYAAKYMAGDNSCGQKAVDDLDALRSKRLSNFVAYTLTTPAALMEFCHEERRRELCFESHRWFDLRRYGMPSIEHTWYDASGNRTVYTLKEKDLGYVLPIPQDAMDTNSALIQNELAPERVGEVN</sequence>
<dbReference type="Gene3D" id="1.25.40.390">
    <property type="match status" value="1"/>
</dbReference>
<evidence type="ECO:0000256" key="3">
    <source>
        <dbReference type="ARBA" id="ARBA00022729"/>
    </source>
</evidence>
<accession>A0A1C7GZ72</accession>
<dbReference type="RefSeq" id="WP_065537874.1">
    <property type="nucleotide sequence ID" value="NZ_CAPDLJ010000070.1"/>
</dbReference>
<comment type="subcellular location">
    <subcellularLocation>
        <location evidence="1">Cell outer membrane</location>
    </subcellularLocation>
</comment>
<dbReference type="GeneID" id="82186054"/>
<keyword evidence="5" id="KW-0998">Cell outer membrane</keyword>
<dbReference type="InterPro" id="IPR033985">
    <property type="entry name" value="SusD-like_N"/>
</dbReference>
<evidence type="ECO:0000313" key="8">
    <source>
        <dbReference type="EMBL" id="ANU56627.1"/>
    </source>
</evidence>
<dbReference type="EMBL" id="CP015401">
    <property type="protein sequence ID" value="ANU56627.1"/>
    <property type="molecule type" value="Genomic_DNA"/>
</dbReference>
<dbReference type="InterPro" id="IPR012944">
    <property type="entry name" value="SusD_RagB_dom"/>
</dbReference>
<name>A0A1C7GZ72_9BACE</name>
<evidence type="ECO:0000256" key="5">
    <source>
        <dbReference type="ARBA" id="ARBA00023237"/>
    </source>
</evidence>
<keyword evidence="4" id="KW-0472">Membrane</keyword>
<evidence type="ECO:0000256" key="1">
    <source>
        <dbReference type="ARBA" id="ARBA00004442"/>
    </source>
</evidence>
<comment type="similarity">
    <text evidence="2">Belongs to the SusD family.</text>
</comment>
<dbReference type="InterPro" id="IPR011990">
    <property type="entry name" value="TPR-like_helical_dom_sf"/>
</dbReference>
<proteinExistence type="inferred from homology"/>
<evidence type="ECO:0000259" key="6">
    <source>
        <dbReference type="Pfam" id="PF07980"/>
    </source>
</evidence>
<organism evidence="8 9">
    <name type="scientific">Bacteroides caecimuris</name>
    <dbReference type="NCBI Taxonomy" id="1796613"/>
    <lineage>
        <taxon>Bacteria</taxon>
        <taxon>Pseudomonadati</taxon>
        <taxon>Bacteroidota</taxon>
        <taxon>Bacteroidia</taxon>
        <taxon>Bacteroidales</taxon>
        <taxon>Bacteroidaceae</taxon>
        <taxon>Bacteroides</taxon>
    </lineage>
</organism>
<feature type="domain" description="SusD-like N-terminal" evidence="7">
    <location>
        <begin position="73"/>
        <end position="239"/>
    </location>
</feature>
<protein>
    <submittedName>
        <fullName evidence="8">RagB/SusD family nutrient uptake outer membrane protein</fullName>
    </submittedName>
</protein>
<keyword evidence="9" id="KW-1185">Reference proteome</keyword>
<evidence type="ECO:0000259" key="7">
    <source>
        <dbReference type="Pfam" id="PF14322"/>
    </source>
</evidence>
<evidence type="ECO:0000256" key="2">
    <source>
        <dbReference type="ARBA" id="ARBA00006275"/>
    </source>
</evidence>
<gene>
    <name evidence="8" type="ORF">A4V03_02805</name>
</gene>
<dbReference type="Proteomes" id="UP000092631">
    <property type="component" value="Chromosome"/>
</dbReference>
<evidence type="ECO:0000256" key="4">
    <source>
        <dbReference type="ARBA" id="ARBA00023136"/>
    </source>
</evidence>
<dbReference type="SUPFAM" id="SSF48452">
    <property type="entry name" value="TPR-like"/>
    <property type="match status" value="1"/>
</dbReference>
<dbReference type="GO" id="GO:0009279">
    <property type="term" value="C:cell outer membrane"/>
    <property type="evidence" value="ECO:0007669"/>
    <property type="project" value="UniProtKB-SubCell"/>
</dbReference>
<dbReference type="OrthoDB" id="630434at2"/>
<keyword evidence="3" id="KW-0732">Signal</keyword>
<evidence type="ECO:0000313" key="9">
    <source>
        <dbReference type="Proteomes" id="UP000092631"/>
    </source>
</evidence>
<dbReference type="Pfam" id="PF14322">
    <property type="entry name" value="SusD-like_3"/>
    <property type="match status" value="1"/>
</dbReference>
<dbReference type="AlphaFoldDB" id="A0A1C7GZ72"/>
<dbReference type="Pfam" id="PF07980">
    <property type="entry name" value="SusD_RagB"/>
    <property type="match status" value="1"/>
</dbReference>
<feature type="domain" description="RagB/SusD" evidence="6">
    <location>
        <begin position="338"/>
        <end position="483"/>
    </location>
</feature>
<reference evidence="9" key="1">
    <citation type="submission" date="2016-04" db="EMBL/GenBank/DDBJ databases">
        <title>Complete Genome Sequences of Twelve Strains of a Stable Defined Moderately Diverse Mouse Microbiota 2 (sDMDMm2).</title>
        <authorList>
            <person name="Uchimura Y."/>
            <person name="Wyss M."/>
            <person name="Brugiroux S."/>
            <person name="Limenitakis J.P."/>
            <person name="Stecher B."/>
            <person name="McCoy K.D."/>
            <person name="Macpherson A.J."/>
        </authorList>
    </citation>
    <scope>NUCLEOTIDE SEQUENCE [LARGE SCALE GENOMIC DNA]</scope>
    <source>
        <strain evidence="9">I48</strain>
    </source>
</reference>